<comment type="caution">
    <text evidence="3">The sequence shown here is derived from an EMBL/GenBank/DDBJ whole genome shotgun (WGS) entry which is preliminary data.</text>
</comment>
<reference evidence="3" key="1">
    <citation type="submission" date="2022-11" db="EMBL/GenBank/DDBJ databases">
        <authorList>
            <person name="Petersen C."/>
        </authorList>
    </citation>
    <scope>NUCLEOTIDE SEQUENCE</scope>
    <source>
        <strain evidence="3">IBT 30761</strain>
    </source>
</reference>
<dbReference type="GO" id="GO:0016491">
    <property type="term" value="F:oxidoreductase activity"/>
    <property type="evidence" value="ECO:0007669"/>
    <property type="project" value="UniProtKB-KW"/>
</dbReference>
<reference evidence="3" key="2">
    <citation type="journal article" date="2023" name="IMA Fungus">
        <title>Comparative genomic study of the Penicillium genus elucidates a diverse pangenome and 15 lateral gene transfer events.</title>
        <authorList>
            <person name="Petersen C."/>
            <person name="Sorensen T."/>
            <person name="Nielsen M.R."/>
            <person name="Sondergaard T.E."/>
            <person name="Sorensen J.L."/>
            <person name="Fitzpatrick D.A."/>
            <person name="Frisvad J.C."/>
            <person name="Nielsen K.L."/>
        </authorList>
    </citation>
    <scope>NUCLEOTIDE SEQUENCE</scope>
    <source>
        <strain evidence="3">IBT 30761</strain>
    </source>
</reference>
<dbReference type="AlphaFoldDB" id="A0A9W9F7P2"/>
<sequence length="159" mass="17829">MSKIVQRKREFFFGRCEIHNENPLSLSLIDFQRDFIINTTSALAVAREATKGFEQIPESASKTFIHAGNILNTTTMPPFLSLGLGKSAAAYFIQHAAVAYSDRGFKFYYADERNPDGSNASRGISGEAHAKFYLQLSETKSQGSWHQTFVKDIGYKQFS</sequence>
<dbReference type="EMBL" id="JAPQKI010000006">
    <property type="protein sequence ID" value="KAJ5095124.1"/>
    <property type="molecule type" value="Genomic_DNA"/>
</dbReference>
<name>A0A9W9F7P2_9EURO</name>
<gene>
    <name evidence="3" type="ORF">N7532_007415</name>
</gene>
<keyword evidence="2" id="KW-0560">Oxidoreductase</keyword>
<comment type="similarity">
    <text evidence="1">Belongs to the short-chain dehydrogenases/reductases (SDR) family.</text>
</comment>
<accession>A0A9W9F7P2</accession>
<evidence type="ECO:0000256" key="1">
    <source>
        <dbReference type="ARBA" id="ARBA00006484"/>
    </source>
</evidence>
<dbReference type="Proteomes" id="UP001149074">
    <property type="component" value="Unassembled WGS sequence"/>
</dbReference>
<evidence type="ECO:0000313" key="4">
    <source>
        <dbReference type="Proteomes" id="UP001149074"/>
    </source>
</evidence>
<dbReference type="RefSeq" id="XP_056473274.1">
    <property type="nucleotide sequence ID" value="XM_056619908.1"/>
</dbReference>
<protein>
    <submittedName>
        <fullName evidence="3">Short-chain dehydrogenase</fullName>
    </submittedName>
</protein>
<dbReference type="PANTHER" id="PTHR43669:SF4">
    <property type="entry name" value="SHORT-CHAIN DEHYDROGENASE"/>
    <property type="match status" value="1"/>
</dbReference>
<organism evidence="3 4">
    <name type="scientific">Penicillium argentinense</name>
    <dbReference type="NCBI Taxonomy" id="1131581"/>
    <lineage>
        <taxon>Eukaryota</taxon>
        <taxon>Fungi</taxon>
        <taxon>Dikarya</taxon>
        <taxon>Ascomycota</taxon>
        <taxon>Pezizomycotina</taxon>
        <taxon>Eurotiomycetes</taxon>
        <taxon>Eurotiomycetidae</taxon>
        <taxon>Eurotiales</taxon>
        <taxon>Aspergillaceae</taxon>
        <taxon>Penicillium</taxon>
    </lineage>
</organism>
<proteinExistence type="inferred from homology"/>
<keyword evidence="4" id="KW-1185">Reference proteome</keyword>
<evidence type="ECO:0000256" key="2">
    <source>
        <dbReference type="ARBA" id="ARBA00023002"/>
    </source>
</evidence>
<dbReference type="GeneID" id="81358887"/>
<evidence type="ECO:0000313" key="3">
    <source>
        <dbReference type="EMBL" id="KAJ5095124.1"/>
    </source>
</evidence>
<dbReference type="PANTHER" id="PTHR43669">
    <property type="entry name" value="5-KETO-D-GLUCONATE 5-REDUCTASE"/>
    <property type="match status" value="1"/>
</dbReference>
<dbReference type="OrthoDB" id="5336600at2759"/>